<dbReference type="Pfam" id="PF11927">
    <property type="entry name" value="HODM_asu-like"/>
    <property type="match status" value="1"/>
</dbReference>
<name>A0ABQ0AB75_9GAMM</name>
<evidence type="ECO:0000313" key="1">
    <source>
        <dbReference type="EMBL" id="GAA6168855.1"/>
    </source>
</evidence>
<accession>A0ABQ0AB75</accession>
<sequence>MRPFPKTPQQLVPPYKYSNSSFAIDRFPFPFKTPLHSQQPFKYSANIEPHHPGKADSATEFYLDIDEHYLTEILEKKRVLNQHKNHCLVLDHMKHAEWEWFEHVTRKLAQDYPHYFELEIAGDCGCWKNHLLDIEQEFTLGKDSLPSRPLAFLGGQVQGDFALLDQREHQLYLDAGIITGPSDWSLAFDIGMDFTEWHKPVPDAEPVFDRALNYLLGLQAGSPVRRLNWILCVYPRLDRSLESYPDWALDKQNLMPDRIGDDLFLRVELQVLDRLPKTRAIMFSIRTYFLSMNDLLLNPHRALAFYQTIKTLPKSICDYKGISPLQAMLVDWLEQKLEKRLEG</sequence>
<dbReference type="Proteomes" id="UP001465153">
    <property type="component" value="Unassembled WGS sequence"/>
</dbReference>
<protein>
    <submittedName>
        <fullName evidence="1">DUF3445 domain-containing protein</fullName>
    </submittedName>
</protein>
<reference evidence="1 2" key="1">
    <citation type="submission" date="2024-04" db="EMBL/GenBank/DDBJ databases">
        <title>Draft genome sequence of Sessilibacter corallicola NBRC 116591.</title>
        <authorList>
            <person name="Miyakawa T."/>
            <person name="Kusuya Y."/>
            <person name="Miura T."/>
        </authorList>
    </citation>
    <scope>NUCLEOTIDE SEQUENCE [LARGE SCALE GENOMIC DNA]</scope>
    <source>
        <strain evidence="1 2">KU-00831-HH</strain>
    </source>
</reference>
<organism evidence="1 2">
    <name type="scientific">Sessilibacter corallicola</name>
    <dbReference type="NCBI Taxonomy" id="2904075"/>
    <lineage>
        <taxon>Bacteria</taxon>
        <taxon>Pseudomonadati</taxon>
        <taxon>Pseudomonadota</taxon>
        <taxon>Gammaproteobacteria</taxon>
        <taxon>Cellvibrionales</taxon>
        <taxon>Cellvibrionaceae</taxon>
        <taxon>Sessilibacter</taxon>
    </lineage>
</organism>
<dbReference type="RefSeq" id="WP_353303552.1">
    <property type="nucleotide sequence ID" value="NZ_BAABWN010000008.1"/>
</dbReference>
<evidence type="ECO:0000313" key="2">
    <source>
        <dbReference type="Proteomes" id="UP001465153"/>
    </source>
</evidence>
<gene>
    <name evidence="1" type="ORF">NBRC116591_26660</name>
</gene>
<keyword evidence="2" id="KW-1185">Reference proteome</keyword>
<proteinExistence type="predicted"/>
<dbReference type="EMBL" id="BAABWN010000008">
    <property type="protein sequence ID" value="GAA6168855.1"/>
    <property type="molecule type" value="Genomic_DNA"/>
</dbReference>
<comment type="caution">
    <text evidence="1">The sequence shown here is derived from an EMBL/GenBank/DDBJ whole genome shotgun (WGS) entry which is preliminary data.</text>
</comment>
<dbReference type="InterPro" id="IPR021848">
    <property type="entry name" value="HODM_asu-like"/>
</dbReference>